<dbReference type="GO" id="GO:0003824">
    <property type="term" value="F:catalytic activity"/>
    <property type="evidence" value="ECO:0007669"/>
    <property type="project" value="InterPro"/>
</dbReference>
<dbReference type="AlphaFoldDB" id="A0AAD9REP0"/>
<organism evidence="2 3">
    <name type="scientific">Odynerus spinipes</name>
    <dbReference type="NCBI Taxonomy" id="1348599"/>
    <lineage>
        <taxon>Eukaryota</taxon>
        <taxon>Metazoa</taxon>
        <taxon>Ecdysozoa</taxon>
        <taxon>Arthropoda</taxon>
        <taxon>Hexapoda</taxon>
        <taxon>Insecta</taxon>
        <taxon>Pterygota</taxon>
        <taxon>Neoptera</taxon>
        <taxon>Endopterygota</taxon>
        <taxon>Hymenoptera</taxon>
        <taxon>Apocrita</taxon>
        <taxon>Aculeata</taxon>
        <taxon>Vespoidea</taxon>
        <taxon>Vespidae</taxon>
        <taxon>Eumeninae</taxon>
        <taxon>Odynerus</taxon>
    </lineage>
</organism>
<dbReference type="InterPro" id="IPR036691">
    <property type="entry name" value="Endo/exonu/phosph_ase_sf"/>
</dbReference>
<dbReference type="Proteomes" id="UP001258017">
    <property type="component" value="Unassembled WGS sequence"/>
</dbReference>
<keyword evidence="3" id="KW-1185">Reference proteome</keyword>
<protein>
    <recommendedName>
        <fullName evidence="1">Endonuclease/exonuclease/phosphatase domain-containing protein</fullName>
    </recommendedName>
</protein>
<feature type="domain" description="Endonuclease/exonuclease/phosphatase" evidence="1">
    <location>
        <begin position="76"/>
        <end position="176"/>
    </location>
</feature>
<dbReference type="Pfam" id="PF14529">
    <property type="entry name" value="Exo_endo_phos_2"/>
    <property type="match status" value="1"/>
</dbReference>
<gene>
    <name evidence="2" type="ORF">KPH14_001065</name>
</gene>
<dbReference type="EMBL" id="JAIFRP010000369">
    <property type="protein sequence ID" value="KAK2578369.1"/>
    <property type="molecule type" value="Genomic_DNA"/>
</dbReference>
<evidence type="ECO:0000313" key="2">
    <source>
        <dbReference type="EMBL" id="KAK2578369.1"/>
    </source>
</evidence>
<accession>A0AAD9REP0</accession>
<reference evidence="2" key="2">
    <citation type="journal article" date="2023" name="Commun. Biol.">
        <title>Intrasexual cuticular hydrocarbon dimorphism in a wasp sheds light on hydrocarbon biosynthesis genes in Hymenoptera.</title>
        <authorList>
            <person name="Moris V.C."/>
            <person name="Podsiadlowski L."/>
            <person name="Martin S."/>
            <person name="Oeyen J.P."/>
            <person name="Donath A."/>
            <person name="Petersen M."/>
            <person name="Wilbrandt J."/>
            <person name="Misof B."/>
            <person name="Liedtke D."/>
            <person name="Thamm M."/>
            <person name="Scheiner R."/>
            <person name="Schmitt T."/>
            <person name="Niehuis O."/>
        </authorList>
    </citation>
    <scope>NUCLEOTIDE SEQUENCE</scope>
    <source>
        <strain evidence="2">GBR_01_08_01A</strain>
    </source>
</reference>
<name>A0AAD9REP0_9HYME</name>
<comment type="caution">
    <text evidence="2">The sequence shown here is derived from an EMBL/GenBank/DDBJ whole genome shotgun (WGS) entry which is preliminary data.</text>
</comment>
<reference evidence="2" key="1">
    <citation type="submission" date="2021-08" db="EMBL/GenBank/DDBJ databases">
        <authorList>
            <person name="Misof B."/>
            <person name="Oliver O."/>
            <person name="Podsiadlowski L."/>
            <person name="Donath A."/>
            <person name="Peters R."/>
            <person name="Mayer C."/>
            <person name="Rust J."/>
            <person name="Gunkel S."/>
            <person name="Lesny P."/>
            <person name="Martin S."/>
            <person name="Oeyen J.P."/>
            <person name="Petersen M."/>
            <person name="Panagiotis P."/>
            <person name="Wilbrandt J."/>
            <person name="Tanja T."/>
        </authorList>
    </citation>
    <scope>NUCLEOTIDE SEQUENCE</scope>
    <source>
        <strain evidence="2">GBR_01_08_01A</strain>
        <tissue evidence="2">Thorax + abdomen</tissue>
    </source>
</reference>
<dbReference type="Gene3D" id="3.60.10.10">
    <property type="entry name" value="Endonuclease/exonuclease/phosphatase"/>
    <property type="match status" value="1"/>
</dbReference>
<dbReference type="SUPFAM" id="SSF56219">
    <property type="entry name" value="DNase I-like"/>
    <property type="match status" value="1"/>
</dbReference>
<dbReference type="InterPro" id="IPR005135">
    <property type="entry name" value="Endo/exonuclease/phosphatase"/>
</dbReference>
<evidence type="ECO:0000313" key="3">
    <source>
        <dbReference type="Proteomes" id="UP001258017"/>
    </source>
</evidence>
<evidence type="ECO:0000259" key="1">
    <source>
        <dbReference type="Pfam" id="PF14529"/>
    </source>
</evidence>
<proteinExistence type="predicted"/>
<sequence length="316" mass="36915">MELNNTGTANLLPLHIMYWNARSIKQREEELQHILKAIDIFACVETWLKPEIRIALKGFNVVRKEQKRPQGPSLSQNNWDKFMETVSGLRPCLLVGDFNAHNKAWNCANNDTNGERLFNSLLSYDIFLHNTDTFTHFNLHNNNKSNIDLVFTTPDLAEKTSVDILDDTRGSDHCLINIKVNAGRDKYIYRKISNRVFSKKTNWNNFQKDMSENFPVYLTYEFNNLGCVEKYNFLVSQMKDTLTKNTPPRKMRNDKKQLMIINYYKFKCKCTSVRGYACLYTHRPAVAKCRQIKQKNIAFTLTTPDGRRYVLFANKL</sequence>